<dbReference type="InterPro" id="IPR018294">
    <property type="entry name" value="ISPD_synthase_CS"/>
</dbReference>
<evidence type="ECO:0000256" key="8">
    <source>
        <dbReference type="ARBA" id="ARBA00023229"/>
    </source>
</evidence>
<dbReference type="PRINTS" id="PR00081">
    <property type="entry name" value="GDHRDH"/>
</dbReference>
<feature type="site" description="Positions MEP for the nucleophilic attack" evidence="9">
    <location>
        <position position="187"/>
    </location>
</feature>
<protein>
    <recommendedName>
        <fullName evidence="9">2-C-methyl-D-erythritol 4-phosphate cytidylyltransferase</fullName>
        <ecNumber evidence="9">2.7.7.60</ecNumber>
    </recommendedName>
    <alternativeName>
        <fullName evidence="9">4-diphosphocytidyl-2C-methyl-D-erythritol synthase</fullName>
    </alternativeName>
    <alternativeName>
        <fullName evidence="9">MEP cytidylyltransferase</fullName>
        <shortName evidence="9">MCT</shortName>
    </alternativeName>
</protein>
<dbReference type="HAMAP" id="MF_00108">
    <property type="entry name" value="IspD"/>
    <property type="match status" value="1"/>
</dbReference>
<comment type="caution">
    <text evidence="9">Lacks conserved residue(s) required for the propagation of feature annotation.</text>
</comment>
<dbReference type="Pfam" id="PF00106">
    <property type="entry name" value="adh_short"/>
    <property type="match status" value="1"/>
</dbReference>
<comment type="pathway">
    <text evidence="2 9">Isoprenoid biosynthesis; isopentenyl diphosphate biosynthesis via DXP pathway; isopentenyl diphosphate from 1-deoxy-D-xylulose 5-phosphate: step 2/6.</text>
</comment>
<comment type="caution">
    <text evidence="10">The sequence shown here is derived from an EMBL/GenBank/DDBJ whole genome shotgun (WGS) entry which is preliminary data.</text>
</comment>
<dbReference type="SUPFAM" id="SSF51735">
    <property type="entry name" value="NAD(P)-binding Rossmann-fold domains"/>
    <property type="match status" value="1"/>
</dbReference>
<keyword evidence="11" id="KW-1185">Reference proteome</keyword>
<reference evidence="11" key="1">
    <citation type="journal article" date="2019" name="Int. J. Syst. Evol. Microbiol.">
        <title>The Global Catalogue of Microorganisms (GCM) 10K type strain sequencing project: providing services to taxonomists for standard genome sequencing and annotation.</title>
        <authorList>
            <consortium name="The Broad Institute Genomics Platform"/>
            <consortium name="The Broad Institute Genome Sequencing Center for Infectious Disease"/>
            <person name="Wu L."/>
            <person name="Ma J."/>
        </authorList>
    </citation>
    <scope>NUCLEOTIDE SEQUENCE [LARGE SCALE GENOMIC DNA]</scope>
    <source>
        <strain evidence="11">JCM 17125</strain>
    </source>
</reference>
<accession>A0ABP7CL97</accession>
<sequence>MPLAGVPLLGHALRGALSCPAVSEVVVVAPVAHRGDAEAVADDVCRELGSATSVTVVPGGAERGDSVAAGLAVLGDDVEIVLVHDAARCLTPVAVFDRVVAAVAAGAVAVVPGTPVVDTIKQVDESGFVVGTPDRAALRAVQTPQGFRRDVLERAHAVSSAATDDAGLVERLGERVLVVEGDPRALKVTTPADLETAARLLPLHPSEVSRPSKVTAEYLDPVELPILGSVTDATTEQTADRTRPLALVTGGGTGIGAAIARRLSRDGFDVVVAGRRKDKLDEVVAGIERSGGTARALVMDVTDPESVTTGIGSLGRCDVVVNNAGGALGVTRVEDGDPEEWERMYATNVVGTLRVTQAVLPLLRRSARATVVDISSIAGERVYEGGGGYVAAKHGTSVVSETLRLELNGENIRVVDIRPGMVRTEEFSLTRLHGDQAAADRVYDNVDRPLVADDVAECVGFVVGLPQHVNIDTMVIKPVAQAAPHKIHRGPIDWKDAR</sequence>
<evidence type="ECO:0000256" key="4">
    <source>
        <dbReference type="ARBA" id="ARBA00009789"/>
    </source>
</evidence>
<dbReference type="InterPro" id="IPR029044">
    <property type="entry name" value="Nucleotide-diphossugar_trans"/>
</dbReference>
<evidence type="ECO:0000256" key="1">
    <source>
        <dbReference type="ARBA" id="ARBA00001282"/>
    </source>
</evidence>
<evidence type="ECO:0000313" key="11">
    <source>
        <dbReference type="Proteomes" id="UP001501468"/>
    </source>
</evidence>
<dbReference type="EMBL" id="BAABDC010000001">
    <property type="protein sequence ID" value="GAA3690566.1"/>
    <property type="molecule type" value="Genomic_DNA"/>
</dbReference>
<dbReference type="Gene3D" id="3.90.550.10">
    <property type="entry name" value="Spore Coat Polysaccharide Biosynthesis Protein SpsA, Chain A"/>
    <property type="match status" value="1"/>
</dbReference>
<evidence type="ECO:0000256" key="2">
    <source>
        <dbReference type="ARBA" id="ARBA00004787"/>
    </source>
</evidence>
<dbReference type="SUPFAM" id="SSF53448">
    <property type="entry name" value="Nucleotide-diphospho-sugar transferases"/>
    <property type="match status" value="1"/>
</dbReference>
<dbReference type="Gene3D" id="3.40.50.720">
    <property type="entry name" value="NAD(P)-binding Rossmann-like Domain"/>
    <property type="match status" value="1"/>
</dbReference>
<dbReference type="InterPro" id="IPR034683">
    <property type="entry name" value="IspD/TarI"/>
</dbReference>
<evidence type="ECO:0000256" key="9">
    <source>
        <dbReference type="HAMAP-Rule" id="MF_00108"/>
    </source>
</evidence>
<comment type="similarity">
    <text evidence="3">Belongs to the short-chain dehydrogenases/reductases (SDR) family.</text>
</comment>
<keyword evidence="6 9" id="KW-0548">Nucleotidyltransferase</keyword>
<evidence type="ECO:0000256" key="3">
    <source>
        <dbReference type="ARBA" id="ARBA00006484"/>
    </source>
</evidence>
<comment type="similarity">
    <text evidence="4 9">Belongs to the IspD/TarI cytidylyltransferase family. IspD subfamily.</text>
</comment>
<proteinExistence type="inferred from homology"/>
<evidence type="ECO:0000256" key="6">
    <source>
        <dbReference type="ARBA" id="ARBA00022695"/>
    </source>
</evidence>
<dbReference type="InterPro" id="IPR002347">
    <property type="entry name" value="SDR_fam"/>
</dbReference>
<keyword evidence="8 9" id="KW-0414">Isoprene biosynthesis</keyword>
<dbReference type="Proteomes" id="UP001501468">
    <property type="component" value="Unassembled WGS sequence"/>
</dbReference>
<gene>
    <name evidence="9" type="primary">ispD</name>
    <name evidence="10" type="ORF">GCM10022399_02830</name>
</gene>
<feature type="site" description="Positions MEP for the nucleophilic attack" evidence="9">
    <location>
        <position position="135"/>
    </location>
</feature>
<dbReference type="PANTHER" id="PTHR42901:SF1">
    <property type="entry name" value="ALCOHOL DEHYDROGENASE"/>
    <property type="match status" value="1"/>
</dbReference>
<evidence type="ECO:0000256" key="7">
    <source>
        <dbReference type="ARBA" id="ARBA00023002"/>
    </source>
</evidence>
<dbReference type="PROSITE" id="PS01295">
    <property type="entry name" value="ISPD"/>
    <property type="match status" value="1"/>
</dbReference>
<evidence type="ECO:0000256" key="5">
    <source>
        <dbReference type="ARBA" id="ARBA00022679"/>
    </source>
</evidence>
<dbReference type="PROSITE" id="PS00061">
    <property type="entry name" value="ADH_SHORT"/>
    <property type="match status" value="1"/>
</dbReference>
<dbReference type="InterPro" id="IPR001228">
    <property type="entry name" value="IspD"/>
</dbReference>
<name>A0ABP7CL97_9MICO</name>
<keyword evidence="5 9" id="KW-0808">Transferase</keyword>
<organism evidence="10 11">
    <name type="scientific">Terrabacter ginsenosidimutans</name>
    <dbReference type="NCBI Taxonomy" id="490575"/>
    <lineage>
        <taxon>Bacteria</taxon>
        <taxon>Bacillati</taxon>
        <taxon>Actinomycetota</taxon>
        <taxon>Actinomycetes</taxon>
        <taxon>Micrococcales</taxon>
        <taxon>Intrasporangiaceae</taxon>
        <taxon>Terrabacter</taxon>
    </lineage>
</organism>
<evidence type="ECO:0000313" key="10">
    <source>
        <dbReference type="EMBL" id="GAA3690566.1"/>
    </source>
</evidence>
<comment type="catalytic activity">
    <reaction evidence="1 9">
        <text>2-C-methyl-D-erythritol 4-phosphate + CTP + H(+) = 4-CDP-2-C-methyl-D-erythritol + diphosphate</text>
        <dbReference type="Rhea" id="RHEA:13429"/>
        <dbReference type="ChEBI" id="CHEBI:15378"/>
        <dbReference type="ChEBI" id="CHEBI:33019"/>
        <dbReference type="ChEBI" id="CHEBI:37563"/>
        <dbReference type="ChEBI" id="CHEBI:57823"/>
        <dbReference type="ChEBI" id="CHEBI:58262"/>
        <dbReference type="EC" id="2.7.7.60"/>
    </reaction>
</comment>
<dbReference type="InterPro" id="IPR020904">
    <property type="entry name" value="Sc_DH/Rdtase_CS"/>
</dbReference>
<dbReference type="EC" id="2.7.7.60" evidence="9"/>
<dbReference type="PANTHER" id="PTHR42901">
    <property type="entry name" value="ALCOHOL DEHYDROGENASE"/>
    <property type="match status" value="1"/>
</dbReference>
<comment type="function">
    <text evidence="9">Catalyzes the formation of 4-diphosphocytidyl-2-C-methyl-D-erythritol from CTP and 2-C-methyl-D-erythritol 4-phosphate (MEP).</text>
</comment>
<keyword evidence="7" id="KW-0560">Oxidoreductase</keyword>
<dbReference type="Pfam" id="PF01128">
    <property type="entry name" value="IspD"/>
    <property type="match status" value="1"/>
</dbReference>
<dbReference type="NCBIfam" id="TIGR00453">
    <property type="entry name" value="ispD"/>
    <property type="match status" value="1"/>
</dbReference>
<dbReference type="InterPro" id="IPR036291">
    <property type="entry name" value="NAD(P)-bd_dom_sf"/>
</dbReference>